<comment type="caution">
    <text evidence="4">The sequence shown here is derived from an EMBL/GenBank/DDBJ whole genome shotgun (WGS) entry which is preliminary data.</text>
</comment>
<feature type="compositionally biased region" description="Acidic residues" evidence="2">
    <location>
        <begin position="168"/>
        <end position="183"/>
    </location>
</feature>
<dbReference type="Pfam" id="PF18210">
    <property type="entry name" value="Knl1_RWD_C"/>
    <property type="match status" value="1"/>
</dbReference>
<dbReference type="InterPro" id="IPR033338">
    <property type="entry name" value="Spc105/Spc7"/>
</dbReference>
<dbReference type="VEuPathDB" id="FungiDB:TREMEDRAFT_71597"/>
<keyword evidence="5" id="KW-1185">Reference proteome</keyword>
<evidence type="ECO:0000313" key="5">
    <source>
        <dbReference type="Proteomes" id="UP000289152"/>
    </source>
</evidence>
<name>A0A4Q1BNF4_TREME</name>
<feature type="compositionally biased region" description="Polar residues" evidence="2">
    <location>
        <begin position="466"/>
        <end position="479"/>
    </location>
</feature>
<keyword evidence="1" id="KW-0175">Coiled coil</keyword>
<sequence>MSANPRSPRARMSLSLSERNLNMPQTQTFKAKKRAVMSMGAEVISSSSQKLSPRRQARRSMQPRKSILKSNPANALNAEDATTDFTVQYAHTYAFSSNNESDTRVLSRRVSFAPNAHVRMFERHQLSQSQASTNPPTSPAQSVASDAETLVDRPFTPSGSETTLVDNDGGEESMDIETDSESDSTDEALHVAIPPNRISNIYPNNFDTQDEQDDEEDEMDMDVTQIQYGGILRRESMAAMDRDTSVISTSEVDVSSTSKGDDEEQTMDFTIAIGGAIPRAPPGGATPGRTSLGYSTHVHDHDRLLPGHGDISMEMEMEETIALGGIINGDDSMSSGGSNEDTRHSIREPTMSFAFTRDQISNNHTSDMEFTSAEGGIQLNTTYLPPTSPRHAPITRPQGGTPSFARSTVASAQKSRPTEKRNVFAPSPSPFKSTPRKGGMDAAADVAKRLSFGSTTSSVGKKRPLQDSNSNVNINVDPIPNSNANMSDFEMKSDEVFSVTSTVKMNPFEPVDKPLSSPVAERTNMTTFDQVPALGSPARATPPKTSWTPGRSPAIRRAMGINVPTSEEITEAEEEWEEPPTIALGAFLEMTGVLFMEGLPGMNRRSSVARGVLGQSTADRDFGLHEYVEAQIHSAFLNMYTWGNNKMREDIRAAALDLQATEELYSVHNPPVIKEYLAAPDHEKAMFESTFKNFKTNTHLKAKEGWYDWKIALMSKIKPDVEEMLLGMKEDDTRLSELCTQTETLLPDLQARAAALREELIKEREMVKAVAECDQEELADFRAAIAEQNIQIAGFTTELSDGQIKLGTLTTKLDELREKKSELLMAITTARNMCDRFTRSDVIRLRDEYDSLQHLHQWRIVHLSPSSLELTYDNEINLCFSAKDFHPDLSSINITLIDVGEGKKASSSGITLPYIGHGEKKGPRGRGGISMEGLFEVFLNSMESFKKECNTLPLLIQRIGQLWSSIQRLRSELRLVNLRYPLSYTLSSTSLSPLLQVRTCLVFPVMRSKVEVTFNLTGETVSGWPGSLANVEVDVETVYGSVEAASLKGVMKETLATVRPEGYLGAFLQACVDAQSLY</sequence>
<dbReference type="GO" id="GO:1990758">
    <property type="term" value="P:mitotic sister chromatid biorientation"/>
    <property type="evidence" value="ECO:0007669"/>
    <property type="project" value="TreeGrafter"/>
</dbReference>
<dbReference type="FunCoup" id="A0A4Q1BNF4">
    <property type="interactions" value="52"/>
</dbReference>
<dbReference type="InParanoid" id="A0A4Q1BNF4"/>
<dbReference type="EMBL" id="SDIL01000032">
    <property type="protein sequence ID" value="RXK39391.1"/>
    <property type="molecule type" value="Genomic_DNA"/>
</dbReference>
<evidence type="ECO:0000256" key="2">
    <source>
        <dbReference type="SAM" id="MobiDB-lite"/>
    </source>
</evidence>
<dbReference type="Pfam" id="PF08317">
    <property type="entry name" value="Spc7"/>
    <property type="match status" value="1"/>
</dbReference>
<protein>
    <recommendedName>
        <fullName evidence="3">Spc7 kinetochore protein domain-containing protein</fullName>
    </recommendedName>
</protein>
<feature type="compositionally biased region" description="Basic residues" evidence="2">
    <location>
        <begin position="52"/>
        <end position="62"/>
    </location>
</feature>
<feature type="compositionally biased region" description="Polar residues" evidence="2">
    <location>
        <begin position="126"/>
        <end position="144"/>
    </location>
</feature>
<organism evidence="4 5">
    <name type="scientific">Tremella mesenterica</name>
    <name type="common">Jelly fungus</name>
    <dbReference type="NCBI Taxonomy" id="5217"/>
    <lineage>
        <taxon>Eukaryota</taxon>
        <taxon>Fungi</taxon>
        <taxon>Dikarya</taxon>
        <taxon>Basidiomycota</taxon>
        <taxon>Agaricomycotina</taxon>
        <taxon>Tremellomycetes</taxon>
        <taxon>Tremellales</taxon>
        <taxon>Tremellaceae</taxon>
        <taxon>Tremella</taxon>
    </lineage>
</organism>
<feature type="compositionally biased region" description="Polar residues" evidence="2">
    <location>
        <begin position="14"/>
        <end position="23"/>
    </location>
</feature>
<feature type="region of interest" description="Disordered" evidence="2">
    <location>
        <begin position="1"/>
        <end position="23"/>
    </location>
</feature>
<dbReference type="Proteomes" id="UP000289152">
    <property type="component" value="Unassembled WGS sequence"/>
</dbReference>
<feature type="coiled-coil region" evidence="1">
    <location>
        <begin position="806"/>
        <end position="833"/>
    </location>
</feature>
<feature type="region of interest" description="Disordered" evidence="2">
    <location>
        <begin position="389"/>
        <end position="439"/>
    </location>
</feature>
<feature type="region of interest" description="Disordered" evidence="2">
    <location>
        <begin position="532"/>
        <end position="552"/>
    </location>
</feature>
<dbReference type="PANTHER" id="PTHR28260">
    <property type="entry name" value="SPINDLE POLE BODY COMPONENT SPC105"/>
    <property type="match status" value="1"/>
</dbReference>
<dbReference type="SMART" id="SM00787">
    <property type="entry name" value="Spc7"/>
    <property type="match status" value="1"/>
</dbReference>
<dbReference type="Pfam" id="PF15402">
    <property type="entry name" value="MELT_2"/>
    <property type="match status" value="4"/>
</dbReference>
<feature type="domain" description="Spc7 kinetochore protein" evidence="3">
    <location>
        <begin position="568"/>
        <end position="881"/>
    </location>
</feature>
<reference evidence="4 5" key="1">
    <citation type="submission" date="2016-06" db="EMBL/GenBank/DDBJ databases">
        <title>Evolution of pathogenesis and genome organization in the Tremellales.</title>
        <authorList>
            <person name="Cuomo C."/>
            <person name="Litvintseva A."/>
            <person name="Heitman J."/>
            <person name="Chen Y."/>
            <person name="Sun S."/>
            <person name="Springer D."/>
            <person name="Dromer F."/>
            <person name="Young S."/>
            <person name="Zeng Q."/>
            <person name="Chapman S."/>
            <person name="Gujja S."/>
            <person name="Saif S."/>
            <person name="Birren B."/>
        </authorList>
    </citation>
    <scope>NUCLEOTIDE SEQUENCE [LARGE SCALE GENOMIC DNA]</scope>
    <source>
        <strain evidence="4 5">ATCC 28783</strain>
    </source>
</reference>
<feature type="region of interest" description="Disordered" evidence="2">
    <location>
        <begin position="124"/>
        <end position="183"/>
    </location>
</feature>
<accession>A0A4Q1BNF4</accession>
<dbReference type="STRING" id="5217.A0A4Q1BNF4"/>
<feature type="region of interest" description="Disordered" evidence="2">
    <location>
        <begin position="40"/>
        <end position="75"/>
    </location>
</feature>
<evidence type="ECO:0000313" key="4">
    <source>
        <dbReference type="EMBL" id="RXK39391.1"/>
    </source>
</evidence>
<dbReference type="AlphaFoldDB" id="A0A4Q1BNF4"/>
<gene>
    <name evidence="4" type="ORF">M231_03344</name>
</gene>
<feature type="region of interest" description="Disordered" evidence="2">
    <location>
        <begin position="454"/>
        <end position="479"/>
    </location>
</feature>
<feature type="compositionally biased region" description="Polar residues" evidence="2">
    <location>
        <begin position="398"/>
        <end position="415"/>
    </location>
</feature>
<dbReference type="OrthoDB" id="5592879at2759"/>
<dbReference type="GO" id="GO:0007094">
    <property type="term" value="P:mitotic spindle assembly checkpoint signaling"/>
    <property type="evidence" value="ECO:0007669"/>
    <property type="project" value="TreeGrafter"/>
</dbReference>
<dbReference type="GO" id="GO:0000776">
    <property type="term" value="C:kinetochore"/>
    <property type="evidence" value="ECO:0007669"/>
    <property type="project" value="TreeGrafter"/>
</dbReference>
<dbReference type="PANTHER" id="PTHR28260:SF1">
    <property type="entry name" value="SPINDLE POLE BODY COMPONENT SPC105"/>
    <property type="match status" value="1"/>
</dbReference>
<dbReference type="InterPro" id="IPR013253">
    <property type="entry name" value="Spc7_domain"/>
</dbReference>
<proteinExistence type="predicted"/>
<dbReference type="GO" id="GO:0034501">
    <property type="term" value="P:protein localization to kinetochore"/>
    <property type="evidence" value="ECO:0007669"/>
    <property type="project" value="TreeGrafter"/>
</dbReference>
<evidence type="ECO:0000256" key="1">
    <source>
        <dbReference type="SAM" id="Coils"/>
    </source>
</evidence>
<evidence type="ECO:0000259" key="3">
    <source>
        <dbReference type="SMART" id="SM00787"/>
    </source>
</evidence>
<dbReference type="InterPro" id="IPR040850">
    <property type="entry name" value="Knl1_RWD_C"/>
</dbReference>